<feature type="region of interest" description="Disordered" evidence="1">
    <location>
        <begin position="34"/>
        <end position="227"/>
    </location>
</feature>
<feature type="compositionally biased region" description="Pro residues" evidence="1">
    <location>
        <begin position="166"/>
        <end position="186"/>
    </location>
</feature>
<sequence>MCCLTVRQFLLWNLLLALLRPATFRERINYLVDGRPPTEIDRPRPWDPSDYDQRPPPPPYPGRRSPTLDPQAAALPPRSPVRDVPEEDPEPGPSRRPDPRDYLGRGGPSSLPQVPEAAEEELEEEGAEEEEEGEVVPEGAAQNDSAGSGSTGQEPEEPQGAWGPLYSPPLSPPDSPPLTPPDPPRLSPSERRLRRRRRRRPRPPTLEGPWVPLPPPTLLPQEHHRPTLPEQRKALEEAFTQLRKDCYQLCIDVQSDLDTFFGKLGLDPRY</sequence>
<dbReference type="EMBL" id="MF327537">
    <property type="protein sequence ID" value="ASH99066.1"/>
    <property type="molecule type" value="Genomic_DNA"/>
</dbReference>
<feature type="compositionally biased region" description="Acidic residues" evidence="1">
    <location>
        <begin position="117"/>
        <end position="135"/>
    </location>
</feature>
<feature type="compositionally biased region" description="Polar residues" evidence="1">
    <location>
        <begin position="142"/>
        <end position="153"/>
    </location>
</feature>
<feature type="compositionally biased region" description="Basic and acidic residues" evidence="1">
    <location>
        <begin position="93"/>
        <end position="103"/>
    </location>
</feature>
<feature type="compositionally biased region" description="Basic residues" evidence="1">
    <location>
        <begin position="192"/>
        <end position="202"/>
    </location>
</feature>
<feature type="compositionally biased region" description="Basic and acidic residues" evidence="1">
    <location>
        <begin position="36"/>
        <end position="53"/>
    </location>
</feature>
<proteinExistence type="predicted"/>
<accession>A0A220IGG6</accession>
<organism evidence="2">
    <name type="scientific">Ailuropoda melanoleuca papillomavirus 4</name>
    <dbReference type="NCBI Taxonomy" id="2016453"/>
    <lineage>
        <taxon>Viruses</taxon>
        <taxon>Monodnaviria</taxon>
        <taxon>Shotokuvirae</taxon>
        <taxon>Cossaviricota</taxon>
        <taxon>Papovaviricetes</taxon>
        <taxon>Zurhausenvirales</taxon>
        <taxon>Papillomaviridae</taxon>
        <taxon>Firstpapillomavirinae</taxon>
        <taxon>Dyonupapillomavirus</taxon>
        <taxon>Dyonupapillomavirus 1</taxon>
    </lineage>
</organism>
<name>A0A220IGG6_9PAPI</name>
<protein>
    <submittedName>
        <fullName evidence="2">E4</fullName>
    </submittedName>
</protein>
<reference evidence="2" key="1">
    <citation type="journal article" date="2017" name="Microbiome">
        <title>Virome comparisons in wild-diseased and healthy captive giant pandas.</title>
        <authorList>
            <person name="Zhang W."/>
            <person name="Yang S."/>
            <person name="Shan T."/>
            <person name="Hou R."/>
            <person name="Liu Z."/>
            <person name="Li W."/>
            <person name="Guo L."/>
            <person name="Wang Y."/>
            <person name="Chen P."/>
            <person name="Wang X."/>
            <person name="Feng F."/>
            <person name="Wang H."/>
            <person name="Chen C."/>
            <person name="Shen Q."/>
            <person name="Zhou C."/>
            <person name="Hua X."/>
            <person name="Cui L."/>
            <person name="Deng X."/>
            <person name="Zhang Z."/>
            <person name="Qi D."/>
            <person name="Delwart E."/>
        </authorList>
    </citation>
    <scope>NUCLEOTIDE SEQUENCE [LARGE SCALE GENOMIC DNA]</scope>
    <source>
        <strain evidence="2">Gpam003</strain>
    </source>
</reference>
<evidence type="ECO:0000256" key="1">
    <source>
        <dbReference type="SAM" id="MobiDB-lite"/>
    </source>
</evidence>
<dbReference type="Proteomes" id="UP000246535">
    <property type="component" value="Segment"/>
</dbReference>
<evidence type="ECO:0000313" key="2">
    <source>
        <dbReference type="EMBL" id="ASH99066.1"/>
    </source>
</evidence>
<feature type="compositionally biased region" description="Pro residues" evidence="1">
    <location>
        <begin position="203"/>
        <end position="218"/>
    </location>
</feature>